<keyword evidence="4" id="KW-1185">Reference proteome</keyword>
<dbReference type="InterPro" id="IPR054722">
    <property type="entry name" value="PolX-like_BBD"/>
</dbReference>
<organism evidence="3 4">
    <name type="scientific">Xanthoceras sorbifolium</name>
    <dbReference type="NCBI Taxonomy" id="99658"/>
    <lineage>
        <taxon>Eukaryota</taxon>
        <taxon>Viridiplantae</taxon>
        <taxon>Streptophyta</taxon>
        <taxon>Embryophyta</taxon>
        <taxon>Tracheophyta</taxon>
        <taxon>Spermatophyta</taxon>
        <taxon>Magnoliopsida</taxon>
        <taxon>eudicotyledons</taxon>
        <taxon>Gunneridae</taxon>
        <taxon>Pentapetalae</taxon>
        <taxon>rosids</taxon>
        <taxon>malvids</taxon>
        <taxon>Sapindales</taxon>
        <taxon>Sapindaceae</taxon>
        <taxon>Xanthoceroideae</taxon>
        <taxon>Xanthoceras</taxon>
    </lineage>
</organism>
<accession>A0ABQ8I5P3</accession>
<keyword evidence="1" id="KW-1133">Transmembrane helix</keyword>
<name>A0ABQ8I5P3_9ROSI</name>
<evidence type="ECO:0000259" key="2">
    <source>
        <dbReference type="Pfam" id="PF22936"/>
    </source>
</evidence>
<dbReference type="Proteomes" id="UP000827721">
    <property type="component" value="Unassembled WGS sequence"/>
</dbReference>
<dbReference type="EMBL" id="JAFEMO010000004">
    <property type="protein sequence ID" value="KAH7571754.1"/>
    <property type="molecule type" value="Genomic_DNA"/>
</dbReference>
<proteinExistence type="predicted"/>
<dbReference type="PANTHER" id="PTHR47481:SF22">
    <property type="entry name" value="RETROTRANSPOSON GAG DOMAIN-CONTAINING PROTEIN"/>
    <property type="match status" value="1"/>
</dbReference>
<comment type="caution">
    <text evidence="3">The sequence shown here is derived from an EMBL/GenBank/DDBJ whole genome shotgun (WGS) entry which is preliminary data.</text>
</comment>
<evidence type="ECO:0000256" key="1">
    <source>
        <dbReference type="SAM" id="Phobius"/>
    </source>
</evidence>
<feature type="transmembrane region" description="Helical" evidence="1">
    <location>
        <begin position="7"/>
        <end position="25"/>
    </location>
</feature>
<protein>
    <recommendedName>
        <fullName evidence="2">Retrovirus-related Pol polyprotein from transposon TNT 1-94-like beta-barrel domain-containing protein</fullName>
    </recommendedName>
</protein>
<dbReference type="Pfam" id="PF22936">
    <property type="entry name" value="Pol_BBD"/>
    <property type="match status" value="1"/>
</dbReference>
<feature type="domain" description="Retrovirus-related Pol polyprotein from transposon TNT 1-94-like beta-barrel" evidence="2">
    <location>
        <begin position="169"/>
        <end position="236"/>
    </location>
</feature>
<evidence type="ECO:0000313" key="3">
    <source>
        <dbReference type="EMBL" id="KAH7571754.1"/>
    </source>
</evidence>
<evidence type="ECO:0000313" key="4">
    <source>
        <dbReference type="Proteomes" id="UP000827721"/>
    </source>
</evidence>
<gene>
    <name evidence="3" type="ORF">JRO89_XS04G0132200</name>
</gene>
<reference evidence="3 4" key="1">
    <citation type="submission" date="2021-02" db="EMBL/GenBank/DDBJ databases">
        <title>Plant Genome Project.</title>
        <authorList>
            <person name="Zhang R.-G."/>
        </authorList>
    </citation>
    <scope>NUCLEOTIDE SEQUENCE [LARGE SCALE GENOMIC DNA]</scope>
    <source>
        <tissue evidence="3">Leaves</tissue>
    </source>
</reference>
<sequence>MGRQDQLILNALIGSLSPILISFIARATTSREAWTVLTNTYAKLTHARADELAILGAPMEEEGVTEKILDGLGDDYKELVMQVSAQIITTSAAHLWSLIQVLQLATIALHPDHIRDFVKSVTLKVTQSSVVRSFQLVPIQPSTTSNNSATHWQPRAHYAVNTTTNNPSWLLDSGASHHVTTDLSNLSLHAPYIGSDDVIMDDGTDLSISHTGSASIPTSTTTFTLNDVLCVPTMKKKT</sequence>
<keyword evidence="1" id="KW-0472">Membrane</keyword>
<keyword evidence="1" id="KW-0812">Transmembrane</keyword>
<dbReference type="PANTHER" id="PTHR47481">
    <property type="match status" value="1"/>
</dbReference>